<sequence length="112" mass="12753">MLATKYLKPMKPNHYTEIPANFTLNLEVLADYDIHKHISARGITFIHPTPFDVSAIVKVSLKMISLTGSVDFLVKVLKCTKSEGEKLYELHCNFYDTNAEKEDEVLGFIKSF</sequence>
<name>A0ABN6KBV0_9LEPT</name>
<protein>
    <recommendedName>
        <fullName evidence="1">PilZ domain-containing protein</fullName>
    </recommendedName>
</protein>
<evidence type="ECO:0000313" key="3">
    <source>
        <dbReference type="Proteomes" id="UP000245263"/>
    </source>
</evidence>
<dbReference type="EMBL" id="AP025028">
    <property type="protein sequence ID" value="BDA77265.1"/>
    <property type="molecule type" value="Genomic_DNA"/>
</dbReference>
<evidence type="ECO:0000259" key="1">
    <source>
        <dbReference type="Pfam" id="PF07238"/>
    </source>
</evidence>
<keyword evidence="3" id="KW-1185">Reference proteome</keyword>
<organism evidence="2 3">
    <name type="scientific">Leptospira kobayashii</name>
    <dbReference type="NCBI Taxonomy" id="1917830"/>
    <lineage>
        <taxon>Bacteria</taxon>
        <taxon>Pseudomonadati</taxon>
        <taxon>Spirochaetota</taxon>
        <taxon>Spirochaetia</taxon>
        <taxon>Leptospirales</taxon>
        <taxon>Leptospiraceae</taxon>
        <taxon>Leptospira</taxon>
    </lineage>
</organism>
<reference evidence="2 3" key="1">
    <citation type="submission" date="2021-08" db="EMBL/GenBank/DDBJ databases">
        <title>Complete genome sequence of Leptospira kobayashii strain E30.</title>
        <authorList>
            <person name="Nakao R."/>
            <person name="Nakamura S."/>
            <person name="Masuzawa T."/>
            <person name="Koizumi N."/>
        </authorList>
    </citation>
    <scope>NUCLEOTIDE SEQUENCE [LARGE SCALE GENOMIC DNA]</scope>
    <source>
        <strain evidence="2 3">E30</strain>
    </source>
</reference>
<evidence type="ECO:0000313" key="2">
    <source>
        <dbReference type="EMBL" id="BDA77265.1"/>
    </source>
</evidence>
<gene>
    <name evidence="2" type="ORF">LPTSP3_g01950</name>
</gene>
<dbReference type="Pfam" id="PF07238">
    <property type="entry name" value="PilZ"/>
    <property type="match status" value="1"/>
</dbReference>
<dbReference type="InterPro" id="IPR009875">
    <property type="entry name" value="PilZ_domain"/>
</dbReference>
<feature type="domain" description="PilZ" evidence="1">
    <location>
        <begin position="36"/>
        <end position="109"/>
    </location>
</feature>
<dbReference type="Proteomes" id="UP000245263">
    <property type="component" value="Chromosome 1"/>
</dbReference>
<accession>A0ABN6KBV0</accession>
<proteinExistence type="predicted"/>